<evidence type="ECO:0000313" key="2">
    <source>
        <dbReference type="Proteomes" id="UP001223214"/>
    </source>
</evidence>
<evidence type="ECO:0000313" key="1">
    <source>
        <dbReference type="EMBL" id="MDK9365358.1"/>
    </source>
</evidence>
<protein>
    <submittedName>
        <fullName evidence="1">Uncharacterized protein</fullName>
    </submittedName>
</protein>
<dbReference type="AlphaFoldDB" id="A0AAP4FX95"/>
<dbReference type="Proteomes" id="UP001223214">
    <property type="component" value="Unassembled WGS sequence"/>
</dbReference>
<organism evidence="1 2">
    <name type="scientific">Lelliottia wanjuensis</name>
    <dbReference type="NCBI Taxonomy" id="3050585"/>
    <lineage>
        <taxon>Bacteria</taxon>
        <taxon>Pseudomonadati</taxon>
        <taxon>Pseudomonadota</taxon>
        <taxon>Gammaproteobacteria</taxon>
        <taxon>Enterobacterales</taxon>
        <taxon>Enterobacteriaceae</taxon>
        <taxon>Lelliottia</taxon>
    </lineage>
</organism>
<gene>
    <name evidence="1" type="ORF">QQF32_19360</name>
</gene>
<accession>A0AAP4FX95</accession>
<keyword evidence="2" id="KW-1185">Reference proteome</keyword>
<comment type="caution">
    <text evidence="1">The sequence shown here is derived from an EMBL/GenBank/DDBJ whole genome shotgun (WGS) entry which is preliminary data.</text>
</comment>
<dbReference type="EMBL" id="JASSOM010000072">
    <property type="protein sequence ID" value="MDK9365358.1"/>
    <property type="molecule type" value="Genomic_DNA"/>
</dbReference>
<dbReference type="RefSeq" id="WP_285150084.1">
    <property type="nucleotide sequence ID" value="NZ_JASSOM010000072.1"/>
</dbReference>
<reference evidence="1 2" key="1">
    <citation type="submission" date="2023-06" db="EMBL/GenBank/DDBJ databases">
        <title>Identification and characterization of antibiotic-resistant Gram-negative bacteria.</title>
        <authorList>
            <person name="Cho G.-S."/>
            <person name="Lee J."/>
            <person name="Tai E."/>
            <person name="Jeong S."/>
            <person name="Kim I."/>
            <person name="Kim B.-E."/>
            <person name="Jeong M.-I."/>
            <person name="Oh K.-K."/>
            <person name="Franz C.M.A.P."/>
        </authorList>
    </citation>
    <scope>NUCLEOTIDE SEQUENCE [LARGE SCALE GENOMIC DNA]</scope>
    <source>
        <strain evidence="1 2">V106_12</strain>
    </source>
</reference>
<name>A0AAP4FX95_9ENTR</name>
<proteinExistence type="predicted"/>
<sequence>MTNNKLTNNQCGICADCTPQINGGSGFNNCAEAHAAQTAGDKAAMNNKLTGLRYGHNAQYLLSELASYDADDIDGDEFEVYGEDSNGREGSATISITELAADAAKLLAAKDAELQEYRNAGEPVMYQHRFRPSWRDSQPWTAWAECSAGVYGDSERYTATPDSAGYLYDVRKLYAAPQPAHVPQGGKAVQALTTEIMELVDRITGHRLSVAKMSELRPCIFEACRAAMQSGAGPAEKCRSSENAQVVQSGAVKDGWVMVPEEPTHEMLEAGDEQFGTYDVYRRMLAAAPQQEAE</sequence>